<reference evidence="8 9" key="1">
    <citation type="submission" date="2020-09" db="EMBL/GenBank/DDBJ databases">
        <title>Characterization of Treponema spp. from bovine digital dermatitis in Korea.</title>
        <authorList>
            <person name="Espiritu H.M."/>
            <person name="Cho Y.I."/>
            <person name="Mamuad L."/>
        </authorList>
    </citation>
    <scope>NUCLEOTIDE SEQUENCE [LARGE SCALE GENOMIC DNA]</scope>
    <source>
        <strain evidence="8 9">KS1</strain>
    </source>
</reference>
<name>A0A7S6WNP6_9SPIR</name>
<sequence length="185" mass="20862">MMNEVQSNCEEKMKKAVAALKSEFDMLRTGRASSAIFDKVRVNCYGQPTPLNQVANVSIPEARLVVIQPWDKSLLTEIEKAVLQADLSVNPTNDGKIIRISIPPLTEERRKDLAKKAKNIAEQSRVSIRNIRRDGIDALKKLQKTGELGEDRQKTAEDSLQKLTDSYIAEINKVLEVKEKEIMEN</sequence>
<evidence type="ECO:0000256" key="6">
    <source>
        <dbReference type="HAMAP-Rule" id="MF_00040"/>
    </source>
</evidence>
<dbReference type="EMBL" id="CP061839">
    <property type="protein sequence ID" value="QOW59957.1"/>
    <property type="molecule type" value="Genomic_DNA"/>
</dbReference>
<evidence type="ECO:0000256" key="3">
    <source>
        <dbReference type="ARBA" id="ARBA00022490"/>
    </source>
</evidence>
<dbReference type="AlphaFoldDB" id="A0A7S6WNP6"/>
<feature type="domain" description="Ribosome recycling factor" evidence="7">
    <location>
        <begin position="20"/>
        <end position="183"/>
    </location>
</feature>
<gene>
    <name evidence="6 8" type="primary">frr</name>
    <name evidence="8" type="ORF">IFE08_08800</name>
</gene>
<dbReference type="FunFam" id="1.10.132.20:FF:000001">
    <property type="entry name" value="Ribosome-recycling factor"/>
    <property type="match status" value="1"/>
</dbReference>
<comment type="similarity">
    <text evidence="2 6">Belongs to the RRF family.</text>
</comment>
<evidence type="ECO:0000313" key="9">
    <source>
        <dbReference type="Proteomes" id="UP000593915"/>
    </source>
</evidence>
<dbReference type="Proteomes" id="UP000593915">
    <property type="component" value="Chromosome"/>
</dbReference>
<dbReference type="PANTHER" id="PTHR20982:SF3">
    <property type="entry name" value="MITOCHONDRIAL RIBOSOME RECYCLING FACTOR PSEUDO 1"/>
    <property type="match status" value="1"/>
</dbReference>
<dbReference type="HAMAP" id="MF_00040">
    <property type="entry name" value="RRF"/>
    <property type="match status" value="1"/>
</dbReference>
<dbReference type="InterPro" id="IPR036191">
    <property type="entry name" value="RRF_sf"/>
</dbReference>
<dbReference type="Pfam" id="PF01765">
    <property type="entry name" value="RRF"/>
    <property type="match status" value="1"/>
</dbReference>
<dbReference type="GeneID" id="301090633"/>
<dbReference type="InterPro" id="IPR002661">
    <property type="entry name" value="Ribosome_recyc_fac"/>
</dbReference>
<protein>
    <recommendedName>
        <fullName evidence="6">Ribosome-recycling factor</fullName>
        <shortName evidence="6">RRF</shortName>
    </recommendedName>
    <alternativeName>
        <fullName evidence="6">Ribosome-releasing factor</fullName>
    </alternativeName>
</protein>
<dbReference type="CDD" id="cd00520">
    <property type="entry name" value="RRF"/>
    <property type="match status" value="1"/>
</dbReference>
<dbReference type="PANTHER" id="PTHR20982">
    <property type="entry name" value="RIBOSOME RECYCLING FACTOR"/>
    <property type="match status" value="1"/>
</dbReference>
<dbReference type="GO" id="GO:0006415">
    <property type="term" value="P:translational termination"/>
    <property type="evidence" value="ECO:0007669"/>
    <property type="project" value="UniProtKB-UniRule"/>
</dbReference>
<evidence type="ECO:0000313" key="8">
    <source>
        <dbReference type="EMBL" id="QOW59957.1"/>
    </source>
</evidence>
<dbReference type="Gene3D" id="1.10.132.20">
    <property type="entry name" value="Ribosome-recycling factor"/>
    <property type="match status" value="1"/>
</dbReference>
<proteinExistence type="inferred from homology"/>
<dbReference type="GO" id="GO:0005737">
    <property type="term" value="C:cytoplasm"/>
    <property type="evidence" value="ECO:0007669"/>
    <property type="project" value="UniProtKB-SubCell"/>
</dbReference>
<dbReference type="GO" id="GO:0043023">
    <property type="term" value="F:ribosomal large subunit binding"/>
    <property type="evidence" value="ECO:0007669"/>
    <property type="project" value="TreeGrafter"/>
</dbReference>
<evidence type="ECO:0000256" key="2">
    <source>
        <dbReference type="ARBA" id="ARBA00005912"/>
    </source>
</evidence>
<dbReference type="NCBIfam" id="TIGR00496">
    <property type="entry name" value="frr"/>
    <property type="match status" value="1"/>
</dbReference>
<comment type="subcellular location">
    <subcellularLocation>
        <location evidence="1 6">Cytoplasm</location>
    </subcellularLocation>
</comment>
<keyword evidence="4 6" id="KW-0648">Protein biosynthesis</keyword>
<dbReference type="FunFam" id="3.30.1360.40:FF:000001">
    <property type="entry name" value="Ribosome-recycling factor"/>
    <property type="match status" value="1"/>
</dbReference>
<evidence type="ECO:0000256" key="1">
    <source>
        <dbReference type="ARBA" id="ARBA00004496"/>
    </source>
</evidence>
<dbReference type="RefSeq" id="WP_020965925.1">
    <property type="nucleotide sequence ID" value="NZ_CP045670.1"/>
</dbReference>
<dbReference type="InterPro" id="IPR023584">
    <property type="entry name" value="Ribosome_recyc_fac_dom"/>
</dbReference>
<organism evidence="8 9">
    <name type="scientific">Treponema pedis</name>
    <dbReference type="NCBI Taxonomy" id="409322"/>
    <lineage>
        <taxon>Bacteria</taxon>
        <taxon>Pseudomonadati</taxon>
        <taxon>Spirochaetota</taxon>
        <taxon>Spirochaetia</taxon>
        <taxon>Spirochaetales</taxon>
        <taxon>Treponemataceae</taxon>
        <taxon>Treponema</taxon>
    </lineage>
</organism>
<evidence type="ECO:0000256" key="5">
    <source>
        <dbReference type="ARBA" id="ARBA00025050"/>
    </source>
</evidence>
<evidence type="ECO:0000256" key="4">
    <source>
        <dbReference type="ARBA" id="ARBA00022917"/>
    </source>
</evidence>
<dbReference type="Gene3D" id="3.30.1360.40">
    <property type="match status" value="1"/>
</dbReference>
<comment type="function">
    <text evidence="5 6">Responsible for the release of ribosomes from messenger RNA at the termination of protein biosynthesis. May increase the efficiency of translation by recycling ribosomes from one round of translation to another.</text>
</comment>
<evidence type="ECO:0000259" key="7">
    <source>
        <dbReference type="Pfam" id="PF01765"/>
    </source>
</evidence>
<keyword evidence="3 6" id="KW-0963">Cytoplasm</keyword>
<dbReference type="SUPFAM" id="SSF55194">
    <property type="entry name" value="Ribosome recycling factor, RRF"/>
    <property type="match status" value="1"/>
</dbReference>
<accession>A0A7S6WNP6</accession>